<proteinExistence type="predicted"/>
<reference evidence="1" key="1">
    <citation type="submission" date="2022-01" db="EMBL/GenBank/DDBJ databases">
        <title>Paenibacillus spongiae sp. nov., isolated from marine sponge.</title>
        <authorList>
            <person name="Li Z."/>
            <person name="Zhang M."/>
        </authorList>
    </citation>
    <scope>NUCLEOTIDE SEQUENCE</scope>
    <source>
        <strain evidence="1">PHS-Z3</strain>
    </source>
</reference>
<dbReference type="Gene3D" id="3.40.50.1820">
    <property type="entry name" value="alpha/beta hydrolase"/>
    <property type="match status" value="1"/>
</dbReference>
<dbReference type="RefSeq" id="WP_258388828.1">
    <property type="nucleotide sequence ID" value="NZ_CP091430.1"/>
</dbReference>
<name>A0ABY5SJJ8_9BACL</name>
<dbReference type="Proteomes" id="UP001057877">
    <property type="component" value="Chromosome"/>
</dbReference>
<keyword evidence="1" id="KW-0378">Hydrolase</keyword>
<sequence>MSAREKWHPDQYLENLYREVTPEYRFGARNEQEWRAWQDELSRQFIQDLGGFPGKAAALDPTLLEESDCGEYVRQLVEFTTYPGLVMPAYVLVPKRSSLTGSPSDRLPAVIACHGHGEGSTELVGLQPDGITSATEPGYQKNFAIELVLRGFIVIVPDILGFGSRRLRMDAGRNAPNSCHALSTFLLQMGYTMAGHRIYETMRVIDYLQTRADVDPDRIGCMGISGGGLVAAFTSALDKRIKAAVVSGYVNTFKDSILAIHHCVDNYIPGLNRHAEMPDLVGLIAPVPLLLEMGTQDTIFPIEASRDAERHIRAVYRLLGEEDKLDSDIFEGPHEISGVKAYDWLVRWLA</sequence>
<dbReference type="InterPro" id="IPR029058">
    <property type="entry name" value="AB_hydrolase_fold"/>
</dbReference>
<keyword evidence="2" id="KW-1185">Reference proteome</keyword>
<dbReference type="EMBL" id="CP091430">
    <property type="protein sequence ID" value="UVI32778.1"/>
    <property type="molecule type" value="Genomic_DNA"/>
</dbReference>
<evidence type="ECO:0000313" key="1">
    <source>
        <dbReference type="EMBL" id="UVI32778.1"/>
    </source>
</evidence>
<dbReference type="Pfam" id="PF12715">
    <property type="entry name" value="Abhydrolase_7"/>
    <property type="match status" value="1"/>
</dbReference>
<accession>A0ABY5SJJ8</accession>
<dbReference type="InterPro" id="IPR025890">
    <property type="entry name" value="Abhydrolase_bac"/>
</dbReference>
<dbReference type="PANTHER" id="PTHR22946:SF8">
    <property type="entry name" value="ACETYL XYLAN ESTERASE DOMAIN-CONTAINING PROTEIN"/>
    <property type="match status" value="1"/>
</dbReference>
<protein>
    <submittedName>
        <fullName evidence="1">Alpha/beta hydrolase family protein</fullName>
    </submittedName>
</protein>
<evidence type="ECO:0000313" key="2">
    <source>
        <dbReference type="Proteomes" id="UP001057877"/>
    </source>
</evidence>
<dbReference type="GO" id="GO:0016787">
    <property type="term" value="F:hydrolase activity"/>
    <property type="evidence" value="ECO:0007669"/>
    <property type="project" value="UniProtKB-KW"/>
</dbReference>
<organism evidence="1 2">
    <name type="scientific">Paenibacillus spongiae</name>
    <dbReference type="NCBI Taxonomy" id="2909671"/>
    <lineage>
        <taxon>Bacteria</taxon>
        <taxon>Bacillati</taxon>
        <taxon>Bacillota</taxon>
        <taxon>Bacilli</taxon>
        <taxon>Bacillales</taxon>
        <taxon>Paenibacillaceae</taxon>
        <taxon>Paenibacillus</taxon>
    </lineage>
</organism>
<gene>
    <name evidence="1" type="ORF">L1F29_13515</name>
</gene>
<dbReference type="InterPro" id="IPR050261">
    <property type="entry name" value="FrsA_esterase"/>
</dbReference>
<dbReference type="SUPFAM" id="SSF53474">
    <property type="entry name" value="alpha/beta-Hydrolases"/>
    <property type="match status" value="1"/>
</dbReference>
<dbReference type="PANTHER" id="PTHR22946">
    <property type="entry name" value="DIENELACTONE HYDROLASE DOMAIN-CONTAINING PROTEIN-RELATED"/>
    <property type="match status" value="1"/>
</dbReference>